<dbReference type="AlphaFoldDB" id="I8TW67"/>
<dbReference type="InterPro" id="IPR000182">
    <property type="entry name" value="GNAT_dom"/>
</dbReference>
<reference evidence="3" key="2">
    <citation type="submission" date="2015-02" db="EMBL/GenBank/DDBJ databases">
        <title>Complete Genome Sequence of Pelosinus fermentans JBW45.</title>
        <authorList>
            <person name="De Leon K.B."/>
            <person name="Utturkar S.M."/>
            <person name="Camilleri L.B."/>
            <person name="Arkin A.P."/>
            <person name="Fields M.W."/>
            <person name="Brown S.D."/>
            <person name="Wall J.D."/>
        </authorList>
    </citation>
    <scope>NUCLEOTIDE SEQUENCE [LARGE SCALE GENOMIC DNA]</scope>
    <source>
        <strain evidence="3">JBW45</strain>
    </source>
</reference>
<dbReference type="RefSeq" id="WP_007959199.1">
    <property type="nucleotide sequence ID" value="NZ_CP010978.1"/>
</dbReference>
<protein>
    <submittedName>
        <fullName evidence="2">Pseudaminic acid biosynthesis N-acetyl transferase</fullName>
    </submittedName>
</protein>
<evidence type="ECO:0000313" key="2">
    <source>
        <dbReference type="EMBL" id="AJQ26096.1"/>
    </source>
</evidence>
<dbReference type="KEGG" id="pft:JBW_00744"/>
<dbReference type="Pfam" id="PF13420">
    <property type="entry name" value="Acetyltransf_4"/>
    <property type="match status" value="1"/>
</dbReference>
<evidence type="ECO:0000313" key="3">
    <source>
        <dbReference type="Proteomes" id="UP000005361"/>
    </source>
</evidence>
<dbReference type="PANTHER" id="PTHR43415">
    <property type="entry name" value="SPERMIDINE N(1)-ACETYLTRANSFERASE"/>
    <property type="match status" value="1"/>
</dbReference>
<proteinExistence type="predicted"/>
<name>I8TW67_9FIRM</name>
<sequence length="180" mass="21579">MLRFDPIREEDLELVLSWRTKQNITQYMYTDISKDLEEQKKWHQRISLDPTCCYWLIHYQEKPIGVIGLSEIDAKNKRCSLTYYIGDETVRGLGGIIPPYIYNYVFTVLQFKKIIAEVMEGNDQVVKLHQLHGYRHVGIYKEHIYKYDKYHDVTVLELLDVEWQRIGKRYKKCNAHFAEN</sequence>
<organism evidence="2 3">
    <name type="scientific">Pelosinus fermentans JBW45</name>
    <dbReference type="NCBI Taxonomy" id="1192197"/>
    <lineage>
        <taxon>Bacteria</taxon>
        <taxon>Bacillati</taxon>
        <taxon>Bacillota</taxon>
        <taxon>Negativicutes</taxon>
        <taxon>Selenomonadales</taxon>
        <taxon>Sporomusaceae</taxon>
        <taxon>Pelosinus</taxon>
    </lineage>
</organism>
<dbReference type="NCBIfam" id="TIGR03585">
    <property type="entry name" value="PseH"/>
    <property type="match status" value="1"/>
</dbReference>
<reference evidence="2 3" key="1">
    <citation type="journal article" date="2015" name="Genome Announc.">
        <title>Complete Genome Sequence of Pelosinus fermentans JBW45, a Member of a Remarkably Competitive Group of Negativicutes in the Firmicutes Phylum.</title>
        <authorList>
            <person name="De Leon K.B."/>
            <person name="Utturkar S.M."/>
            <person name="Camilleri L.B."/>
            <person name="Elias D.A."/>
            <person name="Arkin A.P."/>
            <person name="Fields M.W."/>
            <person name="Brown S.D."/>
            <person name="Wall J.D."/>
        </authorList>
    </citation>
    <scope>NUCLEOTIDE SEQUENCE [LARGE SCALE GENOMIC DNA]</scope>
    <source>
        <strain evidence="2 3">JBW45</strain>
    </source>
</reference>
<evidence type="ECO:0000259" key="1">
    <source>
        <dbReference type="PROSITE" id="PS51186"/>
    </source>
</evidence>
<dbReference type="Gene3D" id="3.40.630.30">
    <property type="match status" value="1"/>
</dbReference>
<dbReference type="STRING" id="1192197.JBW_00744"/>
<dbReference type="InterPro" id="IPR016181">
    <property type="entry name" value="Acyl_CoA_acyltransferase"/>
</dbReference>
<accession>I8TW67</accession>
<dbReference type="PROSITE" id="PS51186">
    <property type="entry name" value="GNAT"/>
    <property type="match status" value="1"/>
</dbReference>
<dbReference type="SUPFAM" id="SSF55729">
    <property type="entry name" value="Acyl-CoA N-acyltransferases (Nat)"/>
    <property type="match status" value="1"/>
</dbReference>
<dbReference type="GO" id="GO:0016747">
    <property type="term" value="F:acyltransferase activity, transferring groups other than amino-acyl groups"/>
    <property type="evidence" value="ECO:0007669"/>
    <property type="project" value="InterPro"/>
</dbReference>
<dbReference type="Proteomes" id="UP000005361">
    <property type="component" value="Chromosome"/>
</dbReference>
<dbReference type="PANTHER" id="PTHR43415:SF3">
    <property type="entry name" value="GNAT-FAMILY ACETYLTRANSFERASE"/>
    <property type="match status" value="1"/>
</dbReference>
<keyword evidence="2" id="KW-0808">Transferase</keyword>
<gene>
    <name evidence="2" type="ORF">JBW_00744</name>
</gene>
<dbReference type="OrthoDB" id="9795206at2"/>
<dbReference type="InterPro" id="IPR020036">
    <property type="entry name" value="PseH"/>
</dbReference>
<dbReference type="HOGENOM" id="CLU_013985_3_2_9"/>
<dbReference type="EMBL" id="CP010978">
    <property type="protein sequence ID" value="AJQ26096.1"/>
    <property type="molecule type" value="Genomic_DNA"/>
</dbReference>
<feature type="domain" description="N-acetyltransferase" evidence="1">
    <location>
        <begin position="2"/>
        <end position="162"/>
    </location>
</feature>